<dbReference type="SMART" id="SM00271">
    <property type="entry name" value="DnaJ"/>
    <property type="match status" value="1"/>
</dbReference>
<evidence type="ECO:0000313" key="4">
    <source>
        <dbReference type="EMBL" id="CAG8747940.1"/>
    </source>
</evidence>
<dbReference type="OrthoDB" id="10250354at2759"/>
<proteinExistence type="predicted"/>
<feature type="coiled-coil region" evidence="1">
    <location>
        <begin position="83"/>
        <end position="110"/>
    </location>
</feature>
<keyword evidence="5" id="KW-1185">Reference proteome</keyword>
<dbReference type="PROSITE" id="PS50076">
    <property type="entry name" value="DNAJ_2"/>
    <property type="match status" value="1"/>
</dbReference>
<dbReference type="EMBL" id="CAJVPQ010017247">
    <property type="protein sequence ID" value="CAG8747940.1"/>
    <property type="molecule type" value="Genomic_DNA"/>
</dbReference>
<sequence length="154" mass="17266">MSATKTSDSRPARTRATSIRSTAGRVSPGATQEEITKAYRKLAFKYHPDRNRGNEDLMNSSSATSGMPGKKFQFSNKPDSNKFKEFEEMLKEVTRNLDKIGEDLNEQRETGVSVSDLDSSLWSPYGDWKEKVKNSFASSLDVFLSNMRIAINNA</sequence>
<gene>
    <name evidence="4" type="ORF">FCALED_LOCUS16098</name>
</gene>
<reference evidence="4" key="1">
    <citation type="submission" date="2021-06" db="EMBL/GenBank/DDBJ databases">
        <authorList>
            <person name="Kallberg Y."/>
            <person name="Tangrot J."/>
            <person name="Rosling A."/>
        </authorList>
    </citation>
    <scope>NUCLEOTIDE SEQUENCE</scope>
    <source>
        <strain evidence="4">UK204</strain>
    </source>
</reference>
<evidence type="ECO:0000256" key="2">
    <source>
        <dbReference type="SAM" id="MobiDB-lite"/>
    </source>
</evidence>
<name>A0A9N9NL42_9GLOM</name>
<dbReference type="InterPro" id="IPR001623">
    <property type="entry name" value="DnaJ_domain"/>
</dbReference>
<dbReference type="Gene3D" id="1.10.287.110">
    <property type="entry name" value="DnaJ domain"/>
    <property type="match status" value="1"/>
</dbReference>
<evidence type="ECO:0000256" key="1">
    <source>
        <dbReference type="SAM" id="Coils"/>
    </source>
</evidence>
<protein>
    <submittedName>
        <fullName evidence="4">10582_t:CDS:1</fullName>
    </submittedName>
</protein>
<accession>A0A9N9NL42</accession>
<dbReference type="InterPro" id="IPR036869">
    <property type="entry name" value="J_dom_sf"/>
</dbReference>
<feature type="region of interest" description="Disordered" evidence="2">
    <location>
        <begin position="49"/>
        <end position="79"/>
    </location>
</feature>
<dbReference type="Proteomes" id="UP000789570">
    <property type="component" value="Unassembled WGS sequence"/>
</dbReference>
<evidence type="ECO:0000259" key="3">
    <source>
        <dbReference type="PROSITE" id="PS50076"/>
    </source>
</evidence>
<feature type="domain" description="J" evidence="3">
    <location>
        <begin position="18"/>
        <end position="99"/>
    </location>
</feature>
<dbReference type="PRINTS" id="PR00625">
    <property type="entry name" value="JDOMAIN"/>
</dbReference>
<feature type="region of interest" description="Disordered" evidence="2">
    <location>
        <begin position="1"/>
        <end position="33"/>
    </location>
</feature>
<dbReference type="PANTHER" id="PTHR24074">
    <property type="entry name" value="CO-CHAPERONE PROTEIN DJLA"/>
    <property type="match status" value="1"/>
</dbReference>
<evidence type="ECO:0000313" key="5">
    <source>
        <dbReference type="Proteomes" id="UP000789570"/>
    </source>
</evidence>
<organism evidence="4 5">
    <name type="scientific">Funneliformis caledonium</name>
    <dbReference type="NCBI Taxonomy" id="1117310"/>
    <lineage>
        <taxon>Eukaryota</taxon>
        <taxon>Fungi</taxon>
        <taxon>Fungi incertae sedis</taxon>
        <taxon>Mucoromycota</taxon>
        <taxon>Glomeromycotina</taxon>
        <taxon>Glomeromycetes</taxon>
        <taxon>Glomerales</taxon>
        <taxon>Glomeraceae</taxon>
        <taxon>Funneliformis</taxon>
    </lineage>
</organism>
<dbReference type="SUPFAM" id="SSF46565">
    <property type="entry name" value="Chaperone J-domain"/>
    <property type="match status" value="1"/>
</dbReference>
<dbReference type="Pfam" id="PF00226">
    <property type="entry name" value="DnaJ"/>
    <property type="match status" value="1"/>
</dbReference>
<keyword evidence="1" id="KW-0175">Coiled coil</keyword>
<comment type="caution">
    <text evidence="4">The sequence shown here is derived from an EMBL/GenBank/DDBJ whole genome shotgun (WGS) entry which is preliminary data.</text>
</comment>
<dbReference type="CDD" id="cd06257">
    <property type="entry name" value="DnaJ"/>
    <property type="match status" value="1"/>
</dbReference>
<feature type="non-terminal residue" evidence="4">
    <location>
        <position position="154"/>
    </location>
</feature>
<dbReference type="AlphaFoldDB" id="A0A9N9NL42"/>
<dbReference type="InterPro" id="IPR050817">
    <property type="entry name" value="DjlA_DnaK_co-chaperone"/>
</dbReference>